<reference evidence="1" key="1">
    <citation type="submission" date="2019-11" db="EMBL/GenBank/DDBJ databases">
        <title>Nori genome reveals adaptations in red seaweeds to the harsh intertidal environment.</title>
        <authorList>
            <person name="Wang D."/>
            <person name="Mao Y."/>
        </authorList>
    </citation>
    <scope>NUCLEOTIDE SEQUENCE</scope>
    <source>
        <tissue evidence="1">Gametophyte</tissue>
    </source>
</reference>
<accession>A0ACC3C721</accession>
<sequence>MFVDWYLDQTYSAIWTDLAAAAGAAGGGPPLKAIHVEDMRTLYASETYTVGHNTAATGDQLVSMVKRLFDKYDTSGDGALDREELTAMVGPLVSGRSIYAPANLEGGGPVSDAAQALTPDAAAYRKAQVDAIVTQFDTNRDGVIDLEELTAGMLRLQEGGAPTVAVGFPAIGFDVFHTSPSAFVDILEAHVLAHGATTHHFLTSFAMGAYGEQNLAVGAHFLRAYSRFSCSFLPHLKAVAGRLGNTADREGALMGNAEEEAGNYGSDVLDEMRAMGLDPTILEGVPHTTLFTKVLERVEAVAGVPRLAEDVYGSVSAELVDVFESLCGDTPAATAVGGLAAIYFGSELLVPVMYTALYEGLRQGGRLSPDDLAFFRLHMDMDADHAAAMVLPVVRLADSEASRREMVAAAVAVCESRVAFYDNLIQAVFPQPSGHGGVAASQLYDAQSKAWVRTKPTCLSDFTGRPVVFDMLATHAPGARVLDVGCGEGYVARKVLELGAASVVGVDVSEEMVARATEAASRAESYICADAVDVAAAVTSNPAALRVLPGVDTALGCFDLALAVFLFNYQTISEMHKVMYGVAKLLRAGGVFVFSVPHPLMLFADESGRPGGAGVGDGSDGGDGGDGEGGGSGAPPTFSFDKSGVDPASYFSLRDRQFSGSILTVDGQPLNVKMAFKTITDYVEALKASGFEMLDVTEARVTLDHLKAHPEFFRSVRDLPLHLVFKARKPLGTTRLDAATTLDRYSKMLRWTPVELAHPAASLIMTMPPEAAAALAKVTFRAVDNGIDAESYEGNAVDHADLAPVATFADAVRTRLLHDSGAVLVKGLDAGPDNELALRTVRSKLAYYVLCSLIGQVDSGARGRLFDVRDSGARVTQDNVLFSVASGDAGWHTDGASADRSYDVVSLLCVVPAAEGGAFRVSNFVNAHDALRARLPPWLMYELARPLPRDVIENGSGKGQTDLLTALCRSPELLDLRIRRNSYPIYAPGAGSQAADHCRFRYMRYWVETGARKAHLPISPLLVATMDLLDEELDRFTIFDQRLVSGDMFFCNNGVIAHARRAFMDASGGADRLPPRHMVRAWIQTTTVDKPCSGVAGTGA</sequence>
<evidence type="ECO:0000313" key="1">
    <source>
        <dbReference type="EMBL" id="KAK1865775.1"/>
    </source>
</evidence>
<comment type="caution">
    <text evidence="1">The sequence shown here is derived from an EMBL/GenBank/DDBJ whole genome shotgun (WGS) entry which is preliminary data.</text>
</comment>
<keyword evidence="2" id="KW-1185">Reference proteome</keyword>
<protein>
    <submittedName>
        <fullName evidence="1">Uncharacterized protein</fullName>
    </submittedName>
</protein>
<organism evidence="1 2">
    <name type="scientific">Pyropia yezoensis</name>
    <name type="common">Susabi-nori</name>
    <name type="synonym">Porphyra yezoensis</name>
    <dbReference type="NCBI Taxonomy" id="2788"/>
    <lineage>
        <taxon>Eukaryota</taxon>
        <taxon>Rhodophyta</taxon>
        <taxon>Bangiophyceae</taxon>
        <taxon>Bangiales</taxon>
        <taxon>Bangiaceae</taxon>
        <taxon>Pyropia</taxon>
    </lineage>
</organism>
<gene>
    <name evidence="1" type="ORF">I4F81_008298</name>
</gene>
<name>A0ACC3C721_PYRYE</name>
<proteinExistence type="predicted"/>
<dbReference type="Proteomes" id="UP000798662">
    <property type="component" value="Chromosome 2"/>
</dbReference>
<evidence type="ECO:0000313" key="2">
    <source>
        <dbReference type="Proteomes" id="UP000798662"/>
    </source>
</evidence>
<dbReference type="EMBL" id="CM020619">
    <property type="protein sequence ID" value="KAK1865775.1"/>
    <property type="molecule type" value="Genomic_DNA"/>
</dbReference>